<evidence type="ECO:0000256" key="1">
    <source>
        <dbReference type="SAM" id="MobiDB-lite"/>
    </source>
</evidence>
<feature type="domain" description="FimV N-terminal" evidence="3">
    <location>
        <begin position="27"/>
        <end position="134"/>
    </location>
</feature>
<dbReference type="Proteomes" id="UP001143328">
    <property type="component" value="Unassembled WGS sequence"/>
</dbReference>
<keyword evidence="2" id="KW-0732">Signal</keyword>
<reference evidence="4" key="1">
    <citation type="journal article" date="2014" name="Int. J. Syst. Evol. Microbiol.">
        <title>Complete genome sequence of Corynebacterium casei LMG S-19264T (=DSM 44701T), isolated from a smear-ripened cheese.</title>
        <authorList>
            <consortium name="US DOE Joint Genome Institute (JGI-PGF)"/>
            <person name="Walter F."/>
            <person name="Albersmeier A."/>
            <person name="Kalinowski J."/>
            <person name="Ruckert C."/>
        </authorList>
    </citation>
    <scope>NUCLEOTIDE SEQUENCE</scope>
    <source>
        <strain evidence="4">VKM B-2935</strain>
    </source>
</reference>
<evidence type="ECO:0000256" key="2">
    <source>
        <dbReference type="SAM" id="SignalP"/>
    </source>
</evidence>
<sequence length="384" mass="40722">MLKKYPRLLTALALASAALLPNTAHALAVGEAQVLSSLSQPLRAQIDLQGVRDLGAEELKVRLASPEAFRKAGIERDGAVLSLKFDTTLNANGHSMIRVTSSRPITEPYLNFLVEVVSPDGLQLREYSLLIDPPNYAFAAPAPVSAPVAVAAPTVKAPVAAPVPAVANRAAVASPAAEKTSEGPLAGGQYRTRTNDRLWDIAQTIRGDASPHQAMLAIQRLNPDAFSNGDINRLKSAQTLQLPTREQLHATGRSEALAQLDARKRSEAGSAPAAQAASDKLSLVGEAGSGRAEHKDGSKGSKAAAKQEADNRLALAQEELAQARREGEELSSRVADLQSQLDKLQRLIVLKDSQLAELTARLAKLNKEGEPQGDLAQVQPTANR</sequence>
<dbReference type="EMBL" id="BSFN01000001">
    <property type="protein sequence ID" value="GLK87328.1"/>
    <property type="molecule type" value="Genomic_DNA"/>
</dbReference>
<organism evidence="4 5">
    <name type="scientific">Pseudomonas turukhanskensis</name>
    <dbReference type="NCBI Taxonomy" id="1806536"/>
    <lineage>
        <taxon>Bacteria</taxon>
        <taxon>Pseudomonadati</taxon>
        <taxon>Pseudomonadota</taxon>
        <taxon>Gammaproteobacteria</taxon>
        <taxon>Pseudomonadales</taxon>
        <taxon>Pseudomonadaceae</taxon>
        <taxon>Pseudomonas</taxon>
    </lineage>
</organism>
<evidence type="ECO:0000313" key="5">
    <source>
        <dbReference type="Proteomes" id="UP001143328"/>
    </source>
</evidence>
<protein>
    <recommendedName>
        <fullName evidence="3">FimV N-terminal domain-containing protein</fullName>
    </recommendedName>
</protein>
<accession>A0A9W6NDU4</accession>
<gene>
    <name evidence="4" type="ORF">GCM10017655_03900</name>
</gene>
<dbReference type="RefSeq" id="WP_271193584.1">
    <property type="nucleotide sequence ID" value="NZ_BSFN01000001.1"/>
</dbReference>
<dbReference type="AlphaFoldDB" id="A0A9W6NDU4"/>
<dbReference type="Pfam" id="PF25800">
    <property type="entry name" value="FimV_N"/>
    <property type="match status" value="1"/>
</dbReference>
<feature type="chain" id="PRO_5040828947" description="FimV N-terminal domain-containing protein" evidence="2">
    <location>
        <begin position="27"/>
        <end position="384"/>
    </location>
</feature>
<feature type="region of interest" description="Disordered" evidence="1">
    <location>
        <begin position="286"/>
        <end position="309"/>
    </location>
</feature>
<keyword evidence="5" id="KW-1185">Reference proteome</keyword>
<evidence type="ECO:0000313" key="4">
    <source>
        <dbReference type="EMBL" id="GLK87328.1"/>
    </source>
</evidence>
<name>A0A9W6NDU4_9PSED</name>
<proteinExistence type="predicted"/>
<feature type="signal peptide" evidence="2">
    <location>
        <begin position="1"/>
        <end position="26"/>
    </location>
</feature>
<dbReference type="NCBIfam" id="TIGR03505">
    <property type="entry name" value="FimV_core"/>
    <property type="match status" value="1"/>
</dbReference>
<feature type="compositionally biased region" description="Basic and acidic residues" evidence="1">
    <location>
        <begin position="291"/>
        <end position="309"/>
    </location>
</feature>
<comment type="caution">
    <text evidence="4">The sequence shown here is derived from an EMBL/GenBank/DDBJ whole genome shotgun (WGS) entry which is preliminary data.</text>
</comment>
<evidence type="ECO:0000259" key="3">
    <source>
        <dbReference type="Pfam" id="PF25800"/>
    </source>
</evidence>
<reference evidence="4" key="2">
    <citation type="submission" date="2023-01" db="EMBL/GenBank/DDBJ databases">
        <authorList>
            <person name="Sun Q."/>
            <person name="Evtushenko L."/>
        </authorList>
    </citation>
    <scope>NUCLEOTIDE SEQUENCE</scope>
    <source>
        <strain evidence="4">VKM B-2935</strain>
    </source>
</reference>
<dbReference type="InterPro" id="IPR020012">
    <property type="entry name" value="LysM_FimV"/>
</dbReference>
<dbReference type="InterPro" id="IPR057840">
    <property type="entry name" value="FimV_N"/>
</dbReference>